<proteinExistence type="predicted"/>
<dbReference type="GO" id="GO:0005829">
    <property type="term" value="C:cytosol"/>
    <property type="evidence" value="ECO:0007669"/>
    <property type="project" value="TreeGrafter"/>
</dbReference>
<accession>A1HT22</accession>
<reference evidence="1 2" key="2">
    <citation type="submission" date="2007-01" db="EMBL/GenBank/DDBJ databases">
        <title>Sequencing of the draft genome and assembly of Thermosinus carboxydivorans Nor1.</title>
        <authorList>
            <consortium name="US DOE Joint Genome Institute (JGI-PGF)"/>
            <person name="Copeland A."/>
            <person name="Lucas S."/>
            <person name="Lapidus A."/>
            <person name="Barry K."/>
            <person name="Glavina del Rio T."/>
            <person name="Dalin E."/>
            <person name="Tice H."/>
            <person name="Bruce D."/>
            <person name="Pitluck S."/>
            <person name="Richardson P."/>
        </authorList>
    </citation>
    <scope>NUCLEOTIDE SEQUENCE [LARGE SCALE GENOMIC DNA]</scope>
    <source>
        <strain evidence="1 2">Nor1</strain>
    </source>
</reference>
<dbReference type="AlphaFoldDB" id="A1HT22"/>
<reference evidence="1 2" key="1">
    <citation type="submission" date="2007-01" db="EMBL/GenBank/DDBJ databases">
        <title>Annotation of the draft genome assembly of Thermosinus carboxydivorans Nor1.</title>
        <authorList>
            <consortium name="US DOE Joint Genome Institute (JGI-ORNL)"/>
            <person name="Larimer F."/>
            <person name="Land M."/>
            <person name="Hauser L."/>
        </authorList>
    </citation>
    <scope>NUCLEOTIDE SEQUENCE [LARGE SCALE GENOMIC DNA]</scope>
    <source>
        <strain evidence="1 2">Nor1</strain>
    </source>
</reference>
<dbReference type="eggNOG" id="COG1959">
    <property type="taxonomic scope" value="Bacteria"/>
</dbReference>
<dbReference type="InterPro" id="IPR030489">
    <property type="entry name" value="TR_Rrf2-type_CS"/>
</dbReference>
<evidence type="ECO:0000313" key="2">
    <source>
        <dbReference type="Proteomes" id="UP000005139"/>
    </source>
</evidence>
<dbReference type="PANTHER" id="PTHR33221">
    <property type="entry name" value="WINGED HELIX-TURN-HELIX TRANSCRIPTIONAL REGULATOR, RRF2 FAMILY"/>
    <property type="match status" value="1"/>
</dbReference>
<dbReference type="GO" id="GO:0003700">
    <property type="term" value="F:DNA-binding transcription factor activity"/>
    <property type="evidence" value="ECO:0007669"/>
    <property type="project" value="TreeGrafter"/>
</dbReference>
<keyword evidence="2" id="KW-1185">Reference proteome</keyword>
<dbReference type="InterPro" id="IPR000944">
    <property type="entry name" value="Tscrpt_reg_Rrf2"/>
</dbReference>
<sequence length="146" mass="16273">MQLNQATDYAFRIVLHLACLPSGQVVNGQTLAEQENIPQRFLLKIMRSLTQAGLIKSYRGTDGGFALARRPEEITIWDIICAIEGEVTIHRCLADRTACSKHCTHECPVHAVLGQIQAELVAALRQADFATLASQRRTQEEMEGKR</sequence>
<organism evidence="1 2">
    <name type="scientific">Thermosinus carboxydivorans Nor1</name>
    <dbReference type="NCBI Taxonomy" id="401526"/>
    <lineage>
        <taxon>Bacteria</taxon>
        <taxon>Bacillati</taxon>
        <taxon>Bacillota</taxon>
        <taxon>Negativicutes</taxon>
        <taxon>Selenomonadales</taxon>
        <taxon>Sporomusaceae</taxon>
        <taxon>Thermosinus</taxon>
    </lineage>
</organism>
<dbReference type="Gene3D" id="1.10.10.10">
    <property type="entry name" value="Winged helix-like DNA-binding domain superfamily/Winged helix DNA-binding domain"/>
    <property type="match status" value="1"/>
</dbReference>
<dbReference type="EMBL" id="AAWL01000021">
    <property type="protein sequence ID" value="EAX46789.1"/>
    <property type="molecule type" value="Genomic_DNA"/>
</dbReference>
<evidence type="ECO:0000313" key="1">
    <source>
        <dbReference type="EMBL" id="EAX46789.1"/>
    </source>
</evidence>
<dbReference type="PANTHER" id="PTHR33221:SF2">
    <property type="entry name" value="TRANSCRIPTIONAL REGULATOR"/>
    <property type="match status" value="1"/>
</dbReference>
<dbReference type="InterPro" id="IPR036388">
    <property type="entry name" value="WH-like_DNA-bd_sf"/>
</dbReference>
<dbReference type="PROSITE" id="PS01332">
    <property type="entry name" value="HTH_RRF2_1"/>
    <property type="match status" value="1"/>
</dbReference>
<dbReference type="Pfam" id="PF02082">
    <property type="entry name" value="Rrf2"/>
    <property type="match status" value="1"/>
</dbReference>
<protein>
    <submittedName>
        <fullName evidence="1">Transcriptional regulator, BadM/Rrf2 family</fullName>
    </submittedName>
</protein>
<dbReference type="RefSeq" id="WP_007290177.1">
    <property type="nucleotide sequence ID" value="NZ_AAWL01000021.1"/>
</dbReference>
<dbReference type="NCBIfam" id="TIGR00738">
    <property type="entry name" value="rrf2_super"/>
    <property type="match status" value="1"/>
</dbReference>
<dbReference type="SUPFAM" id="SSF46785">
    <property type="entry name" value="Winged helix' DNA-binding domain"/>
    <property type="match status" value="1"/>
</dbReference>
<name>A1HT22_9FIRM</name>
<dbReference type="PROSITE" id="PS51197">
    <property type="entry name" value="HTH_RRF2_2"/>
    <property type="match status" value="1"/>
</dbReference>
<gene>
    <name evidence="1" type="ORF">TcarDRAFT_0753</name>
</gene>
<dbReference type="InterPro" id="IPR036390">
    <property type="entry name" value="WH_DNA-bd_sf"/>
</dbReference>
<dbReference type="Proteomes" id="UP000005139">
    <property type="component" value="Unassembled WGS sequence"/>
</dbReference>
<dbReference type="OrthoDB" id="9808360at2"/>
<comment type="caution">
    <text evidence="1">The sequence shown here is derived from an EMBL/GenBank/DDBJ whole genome shotgun (WGS) entry which is preliminary data.</text>
</comment>